<gene>
    <name evidence="7" type="ORF">CKY47_35780</name>
</gene>
<dbReference type="InterPro" id="IPR016167">
    <property type="entry name" value="FAD-bd_PCMH_sub1"/>
</dbReference>
<dbReference type="EMBL" id="NSDM01000033">
    <property type="protein sequence ID" value="MDQ2589194.1"/>
    <property type="molecule type" value="Genomic_DNA"/>
</dbReference>
<dbReference type="SUPFAM" id="SSF56176">
    <property type="entry name" value="FAD-binding/transporter-associated domain-like"/>
    <property type="match status" value="1"/>
</dbReference>
<dbReference type="InterPro" id="IPR016166">
    <property type="entry name" value="FAD-bd_PCMH"/>
</dbReference>
<keyword evidence="3" id="KW-0285">Flavoprotein</keyword>
<evidence type="ECO:0000313" key="7">
    <source>
        <dbReference type="EMBL" id="MDQ2589194.1"/>
    </source>
</evidence>
<comment type="caution">
    <text evidence="7">The sequence shown here is derived from an EMBL/GenBank/DDBJ whole genome shotgun (WGS) entry which is preliminary data.</text>
</comment>
<dbReference type="Pfam" id="PF01565">
    <property type="entry name" value="FAD_binding_4"/>
    <property type="match status" value="1"/>
</dbReference>
<organism evidence="7 8">
    <name type="scientific">Saccharothrix yanglingensis</name>
    <dbReference type="NCBI Taxonomy" id="659496"/>
    <lineage>
        <taxon>Bacteria</taxon>
        <taxon>Bacillati</taxon>
        <taxon>Actinomycetota</taxon>
        <taxon>Actinomycetes</taxon>
        <taxon>Pseudonocardiales</taxon>
        <taxon>Pseudonocardiaceae</taxon>
        <taxon>Saccharothrix</taxon>
    </lineage>
</organism>
<dbReference type="InterPro" id="IPR036318">
    <property type="entry name" value="FAD-bd_PCMH-like_sf"/>
</dbReference>
<sequence length="131" mass="13161">MTSLTDKVARVHEALRVWNGAVSARPAVVKRCHDAAEVSEAVRYARATGLPLSVFDGGHDWTGRAIRPGGLVIDLRGMRAVTVDGNIATVAGGATATDVLAAAAHSGLSAATGTAGSIGMAGLTLGGAMVR</sequence>
<dbReference type="InterPro" id="IPR050416">
    <property type="entry name" value="FAD-linked_Oxidoreductase"/>
</dbReference>
<dbReference type="InterPro" id="IPR016169">
    <property type="entry name" value="FAD-bd_PCMH_sub2"/>
</dbReference>
<dbReference type="Gene3D" id="3.30.465.10">
    <property type="match status" value="1"/>
</dbReference>
<accession>A0ABU0XAP0</accession>
<evidence type="ECO:0000313" key="8">
    <source>
        <dbReference type="Proteomes" id="UP001225605"/>
    </source>
</evidence>
<dbReference type="Gene3D" id="3.30.43.10">
    <property type="entry name" value="Uridine Diphospho-n-acetylenolpyruvylglucosamine Reductase, domain 2"/>
    <property type="match status" value="1"/>
</dbReference>
<dbReference type="InterPro" id="IPR006094">
    <property type="entry name" value="Oxid_FAD_bind_N"/>
</dbReference>
<dbReference type="PANTHER" id="PTHR42973">
    <property type="entry name" value="BINDING OXIDOREDUCTASE, PUTATIVE (AFU_ORTHOLOGUE AFUA_1G17690)-RELATED"/>
    <property type="match status" value="1"/>
</dbReference>
<evidence type="ECO:0000256" key="5">
    <source>
        <dbReference type="ARBA" id="ARBA00023002"/>
    </source>
</evidence>
<dbReference type="Proteomes" id="UP001225605">
    <property type="component" value="Unassembled WGS sequence"/>
</dbReference>
<evidence type="ECO:0000256" key="4">
    <source>
        <dbReference type="ARBA" id="ARBA00022827"/>
    </source>
</evidence>
<comment type="similarity">
    <text evidence="2">Belongs to the oxygen-dependent FAD-linked oxidoreductase family.</text>
</comment>
<keyword evidence="8" id="KW-1185">Reference proteome</keyword>
<evidence type="ECO:0000256" key="3">
    <source>
        <dbReference type="ARBA" id="ARBA00022630"/>
    </source>
</evidence>
<name>A0ABU0XAP0_9PSEU</name>
<dbReference type="PANTHER" id="PTHR42973:SF39">
    <property type="entry name" value="FAD-BINDING PCMH-TYPE DOMAIN-CONTAINING PROTEIN"/>
    <property type="match status" value="1"/>
</dbReference>
<comment type="cofactor">
    <cofactor evidence="1">
        <name>FAD</name>
        <dbReference type="ChEBI" id="CHEBI:57692"/>
    </cofactor>
</comment>
<evidence type="ECO:0000256" key="1">
    <source>
        <dbReference type="ARBA" id="ARBA00001974"/>
    </source>
</evidence>
<reference evidence="7 8" key="1">
    <citation type="submission" date="2017-06" db="EMBL/GenBank/DDBJ databases">
        <title>Cultured bacterium strain Saccharothrix yanglingensis Hhs.015.</title>
        <authorList>
            <person name="Xia Y."/>
        </authorList>
    </citation>
    <scope>NUCLEOTIDE SEQUENCE [LARGE SCALE GENOMIC DNA]</scope>
    <source>
        <strain evidence="7 8">Hhs.015</strain>
    </source>
</reference>
<feature type="domain" description="FAD-binding PCMH-type" evidence="6">
    <location>
        <begin position="21"/>
        <end position="131"/>
    </location>
</feature>
<dbReference type="PROSITE" id="PS51387">
    <property type="entry name" value="FAD_PCMH"/>
    <property type="match status" value="1"/>
</dbReference>
<evidence type="ECO:0000259" key="6">
    <source>
        <dbReference type="PROSITE" id="PS51387"/>
    </source>
</evidence>
<keyword evidence="5" id="KW-0560">Oxidoreductase</keyword>
<proteinExistence type="inferred from homology"/>
<protein>
    <recommendedName>
        <fullName evidence="6">FAD-binding PCMH-type domain-containing protein</fullName>
    </recommendedName>
</protein>
<keyword evidence="4" id="KW-0274">FAD</keyword>
<evidence type="ECO:0000256" key="2">
    <source>
        <dbReference type="ARBA" id="ARBA00005466"/>
    </source>
</evidence>